<evidence type="ECO:0000256" key="2">
    <source>
        <dbReference type="ARBA" id="ARBA00022771"/>
    </source>
</evidence>
<dbReference type="SUPFAM" id="SSF144232">
    <property type="entry name" value="HIT/MYND zinc finger-like"/>
    <property type="match status" value="1"/>
</dbReference>
<dbReference type="PROSITE" id="PS50865">
    <property type="entry name" value="ZF_MYND_2"/>
    <property type="match status" value="1"/>
</dbReference>
<dbReference type="Proteomes" id="UP001447188">
    <property type="component" value="Unassembled WGS sequence"/>
</dbReference>
<dbReference type="InterPro" id="IPR024119">
    <property type="entry name" value="TF_DEAF-1"/>
</dbReference>
<dbReference type="EMBL" id="JBBBZM010000008">
    <property type="protein sequence ID" value="KAL0639761.1"/>
    <property type="molecule type" value="Genomic_DNA"/>
</dbReference>
<evidence type="ECO:0000256" key="4">
    <source>
        <dbReference type="PROSITE-ProRule" id="PRU00134"/>
    </source>
</evidence>
<dbReference type="InterPro" id="IPR002893">
    <property type="entry name" value="Znf_MYND"/>
</dbReference>
<dbReference type="Gene3D" id="6.10.140.2220">
    <property type="match status" value="1"/>
</dbReference>
<keyword evidence="2 4" id="KW-0863">Zinc-finger</keyword>
<evidence type="ECO:0000256" key="1">
    <source>
        <dbReference type="ARBA" id="ARBA00022723"/>
    </source>
</evidence>
<evidence type="ECO:0000259" key="5">
    <source>
        <dbReference type="PROSITE" id="PS50865"/>
    </source>
</evidence>
<dbReference type="InterPro" id="IPR027974">
    <property type="entry name" value="DUF4470"/>
</dbReference>
<evidence type="ECO:0000313" key="6">
    <source>
        <dbReference type="EMBL" id="KAL0639761.1"/>
    </source>
</evidence>
<proteinExistence type="predicted"/>
<dbReference type="PROSITE" id="PS01360">
    <property type="entry name" value="ZF_MYND_1"/>
    <property type="match status" value="1"/>
</dbReference>
<dbReference type="Pfam" id="PF14737">
    <property type="entry name" value="DUF4470"/>
    <property type="match status" value="1"/>
</dbReference>
<keyword evidence="7" id="KW-1185">Reference proteome</keyword>
<gene>
    <name evidence="6" type="ORF">Q9L58_001076</name>
</gene>
<evidence type="ECO:0000313" key="7">
    <source>
        <dbReference type="Proteomes" id="UP001447188"/>
    </source>
</evidence>
<reference evidence="6 7" key="1">
    <citation type="submission" date="2024-02" db="EMBL/GenBank/DDBJ databases">
        <title>Discinaceae phylogenomics.</title>
        <authorList>
            <person name="Dirks A.C."/>
            <person name="James T.Y."/>
        </authorList>
    </citation>
    <scope>NUCLEOTIDE SEQUENCE [LARGE SCALE GENOMIC DNA]</scope>
    <source>
        <strain evidence="6 7">ACD0624</strain>
    </source>
</reference>
<dbReference type="PANTHER" id="PTHR10237">
    <property type="entry name" value="DEFORMED EPIDERMAL AUTOREGULATORY FACTOR 1 HOMOLOG SUPPRESSIN"/>
    <property type="match status" value="1"/>
</dbReference>
<organism evidence="6 7">
    <name type="scientific">Discina gigas</name>
    <dbReference type="NCBI Taxonomy" id="1032678"/>
    <lineage>
        <taxon>Eukaryota</taxon>
        <taxon>Fungi</taxon>
        <taxon>Dikarya</taxon>
        <taxon>Ascomycota</taxon>
        <taxon>Pezizomycotina</taxon>
        <taxon>Pezizomycetes</taxon>
        <taxon>Pezizales</taxon>
        <taxon>Discinaceae</taxon>
        <taxon>Discina</taxon>
    </lineage>
</organism>
<keyword evidence="1" id="KW-0479">Metal-binding</keyword>
<dbReference type="PANTHER" id="PTHR10237:SF15">
    <property type="entry name" value="LD37257P"/>
    <property type="match status" value="1"/>
</dbReference>
<keyword evidence="3" id="KW-0862">Zinc</keyword>
<dbReference type="Pfam" id="PF01753">
    <property type="entry name" value="zf-MYND"/>
    <property type="match status" value="1"/>
</dbReference>
<feature type="domain" description="MYND-type" evidence="5">
    <location>
        <begin position="1134"/>
        <end position="1171"/>
    </location>
</feature>
<accession>A0ABR3GVY1</accession>
<name>A0ABR3GVY1_9PEZI</name>
<sequence length="1172" mass="130393">MSHPVVYWKKPFFYAIGNTPAVCLTQDLAPEEAANILLLGCGDPRNILFTIYSIADNARNVLLLTLLVDDKLGNNDTKIWNIFYHFYLDQDSLSLLLTQSQKLFNLSESVKTWNKCPYGSFLRMCTQKTLSQLRSCWELYAKTNQMPNAEKKRFKRDFDSEFKKTADIFHDTQNITSARSAGPLWMDAVPLAIEEFAYFWKTGVTTLDPKIIAASKFPNPTFAYVSCGEVFAVHYGADPISGFHLAPAFAPTKTNLQPNPANKSFQPLLDVSKSQFRDRGIAFRSALNSTTGARRLIIRVFWGDALALCKALRYWADNGSLETGLYAASWTISQLVLDGGDYAEDATSKLKAPLKFNIIDTSNLTDHLGLLNLLVVAAPLLPRAPSSVLYTETLLSSGADPITGFVERACADIPAISLLLGLAPSTYVSNFNSHSNAHEILAANTKQFHERIAWKVVSLGDPVAAAHDSDVNRPLVYDPEQLAKFLFAIYLKMFSAEDVLSKLKTASLRDITEMSIVHYNRSSFATVLRFVKERTSQHWGKVMGEVISMIERDRQLLMGLNNYQGFVTQLYLLGVYTDIPILQPNQKIIPVNTQVGKFRGWSSVPPLVCVVLTVPRNSLKALTDFEAAEIGSPTLKCEIQSPDGHNVLYDFHPVFGLVSTAGSKEYTTVHIEEDPAGWAGTSPLILSFWYPSWQLMTNPDNTFISFGIRSSPQTQLTFLRAFGPLMNIYGANLKDKSVIVTRERPNLPDELAKVKAVSPISFSTATQDASVSIGPVSVNLDKLGQQISTLIIRMDIASQDLKINLAEGAQVTTAQITPCTIDVKIGTFKRALAFPFPVDGTRAKLRIARKSSYIEVITPISGPNSTDGFTVKNFPVVMHNGTPVVWNFHRINLDQLPAIDISNPSKISWLGTHIGLMLSDRERAIRDTQASYSLHKDLRFDVKDSITHLVAHYTGIQAKKCKVFCLNDPAKGGIYCYIFVTDLRLDLASHTVVLDACFALSTPRFLTPKNSKVLMEIDRRESIARINTVGAETAAWMDLLLVFSERCRRFKHHQNCHYITKGIPLDCRPPCACALGSVSPEFLKVKAWAPLTKYVTRVAISPLFAVSYMDTVGGEFSKIIEMMAKVGTGEMEECYKCGKGGNLMRCARCKNISYCSTDCQKTDWKRHKLECK</sequence>
<comment type="caution">
    <text evidence="6">The sequence shown here is derived from an EMBL/GenBank/DDBJ whole genome shotgun (WGS) entry which is preliminary data.</text>
</comment>
<protein>
    <recommendedName>
        <fullName evidence="5">MYND-type domain-containing protein</fullName>
    </recommendedName>
</protein>
<evidence type="ECO:0000256" key="3">
    <source>
        <dbReference type="ARBA" id="ARBA00022833"/>
    </source>
</evidence>